<evidence type="ECO:0000313" key="20">
    <source>
        <dbReference type="Proteomes" id="UP000261174"/>
    </source>
</evidence>
<dbReference type="Gene3D" id="3.20.20.60">
    <property type="entry name" value="Phosphoenolpyruvate-binding domains"/>
    <property type="match status" value="1"/>
</dbReference>
<dbReference type="Gene3D" id="3.50.30.10">
    <property type="entry name" value="Phosphohistidine domain"/>
    <property type="match status" value="1"/>
</dbReference>
<dbReference type="AlphaFoldDB" id="A0A3E1NUB8"/>
<evidence type="ECO:0000259" key="17">
    <source>
        <dbReference type="Pfam" id="PF01326"/>
    </source>
</evidence>
<dbReference type="PIRSF" id="PIRSF000854">
    <property type="entry name" value="PEP_synthase"/>
    <property type="match status" value="1"/>
</dbReference>
<dbReference type="Gene3D" id="3.30.1490.20">
    <property type="entry name" value="ATP-grasp fold, A domain"/>
    <property type="match status" value="1"/>
</dbReference>
<organism evidence="19 20">
    <name type="scientific">Chitinophaga silvisoli</name>
    <dbReference type="NCBI Taxonomy" id="2291814"/>
    <lineage>
        <taxon>Bacteria</taxon>
        <taxon>Pseudomonadati</taxon>
        <taxon>Bacteroidota</taxon>
        <taxon>Chitinophagia</taxon>
        <taxon>Chitinophagales</taxon>
        <taxon>Chitinophagaceae</taxon>
        <taxon>Chitinophaga</taxon>
    </lineage>
</organism>
<evidence type="ECO:0000259" key="18">
    <source>
        <dbReference type="Pfam" id="PF02896"/>
    </source>
</evidence>
<evidence type="ECO:0000256" key="3">
    <source>
        <dbReference type="ARBA" id="ARBA00004742"/>
    </source>
</evidence>
<dbReference type="PANTHER" id="PTHR43030">
    <property type="entry name" value="PHOSPHOENOLPYRUVATE SYNTHASE"/>
    <property type="match status" value="1"/>
</dbReference>
<evidence type="ECO:0000313" key="19">
    <source>
        <dbReference type="EMBL" id="RFM31545.1"/>
    </source>
</evidence>
<proteinExistence type="inferred from homology"/>
<evidence type="ECO:0000256" key="4">
    <source>
        <dbReference type="ARBA" id="ARBA00007837"/>
    </source>
</evidence>
<dbReference type="InterPro" id="IPR002192">
    <property type="entry name" value="PPDK_AMP/ATP-bd"/>
</dbReference>
<dbReference type="NCBIfam" id="NF005057">
    <property type="entry name" value="PRK06464.1"/>
    <property type="match status" value="1"/>
</dbReference>
<dbReference type="Pfam" id="PF02896">
    <property type="entry name" value="PEP-utilizers_C"/>
    <property type="match status" value="1"/>
</dbReference>
<accession>A0A3E1NUB8</accession>
<comment type="catalytic activity">
    <reaction evidence="14 15">
        <text>pyruvate + ATP + H2O = phosphoenolpyruvate + AMP + phosphate + 2 H(+)</text>
        <dbReference type="Rhea" id="RHEA:11364"/>
        <dbReference type="ChEBI" id="CHEBI:15361"/>
        <dbReference type="ChEBI" id="CHEBI:15377"/>
        <dbReference type="ChEBI" id="CHEBI:15378"/>
        <dbReference type="ChEBI" id="CHEBI:30616"/>
        <dbReference type="ChEBI" id="CHEBI:43474"/>
        <dbReference type="ChEBI" id="CHEBI:58702"/>
        <dbReference type="ChEBI" id="CHEBI:456215"/>
        <dbReference type="EC" id="2.7.9.2"/>
    </reaction>
</comment>
<dbReference type="Proteomes" id="UP000261174">
    <property type="component" value="Unassembled WGS sequence"/>
</dbReference>
<evidence type="ECO:0000256" key="5">
    <source>
        <dbReference type="ARBA" id="ARBA00011996"/>
    </source>
</evidence>
<dbReference type="InterPro" id="IPR006319">
    <property type="entry name" value="PEP_synth"/>
</dbReference>
<evidence type="ECO:0000256" key="7">
    <source>
        <dbReference type="ARBA" id="ARBA00022679"/>
    </source>
</evidence>
<comment type="pathway">
    <text evidence="3 15">Carbohydrate biosynthesis; gluconeogenesis.</text>
</comment>
<keyword evidence="9 15" id="KW-0547">Nucleotide-binding</keyword>
<dbReference type="NCBIfam" id="TIGR01418">
    <property type="entry name" value="PEP_synth"/>
    <property type="match status" value="1"/>
</dbReference>
<keyword evidence="20" id="KW-1185">Reference proteome</keyword>
<dbReference type="PRINTS" id="PR01736">
    <property type="entry name" value="PHPHTRNFRASE"/>
</dbReference>
<evidence type="ECO:0000256" key="6">
    <source>
        <dbReference type="ARBA" id="ARBA00021623"/>
    </source>
</evidence>
<dbReference type="GO" id="GO:0006094">
    <property type="term" value="P:gluconeogenesis"/>
    <property type="evidence" value="ECO:0007669"/>
    <property type="project" value="UniProtKB-UniPathway"/>
</dbReference>
<evidence type="ECO:0000256" key="10">
    <source>
        <dbReference type="ARBA" id="ARBA00022777"/>
    </source>
</evidence>
<feature type="domain" description="PEP-utilising enzyme mobile" evidence="16">
    <location>
        <begin position="375"/>
        <end position="445"/>
    </location>
</feature>
<dbReference type="SUPFAM" id="SSF51621">
    <property type="entry name" value="Phosphoenolpyruvate/pyruvate domain"/>
    <property type="match status" value="1"/>
</dbReference>
<dbReference type="SUPFAM" id="SSF56059">
    <property type="entry name" value="Glutathione synthetase ATP-binding domain-like"/>
    <property type="match status" value="1"/>
</dbReference>
<dbReference type="PANTHER" id="PTHR43030:SF1">
    <property type="entry name" value="PHOSPHOENOLPYRUVATE SYNTHASE"/>
    <property type="match status" value="1"/>
</dbReference>
<feature type="domain" description="Pyruvate phosphate dikinase AMP/ATP-binding" evidence="17">
    <location>
        <begin position="17"/>
        <end position="332"/>
    </location>
</feature>
<comment type="function">
    <text evidence="2 15">Catalyzes the phosphorylation of pyruvate to phosphoenolpyruvate.</text>
</comment>
<dbReference type="InterPro" id="IPR018274">
    <property type="entry name" value="PEP_util_AS"/>
</dbReference>
<feature type="domain" description="PEP-utilising enzyme C-terminal" evidence="18">
    <location>
        <begin position="479"/>
        <end position="772"/>
    </location>
</feature>
<name>A0A3E1NUB8_9BACT</name>
<dbReference type="RefSeq" id="WP_116856700.1">
    <property type="nucleotide sequence ID" value="NZ_QTJV01000013.1"/>
</dbReference>
<dbReference type="GO" id="GO:0046872">
    <property type="term" value="F:metal ion binding"/>
    <property type="evidence" value="ECO:0007669"/>
    <property type="project" value="UniProtKB-KW"/>
</dbReference>
<keyword evidence="10 15" id="KW-0418">Kinase</keyword>
<comment type="caution">
    <text evidence="19">The sequence shown here is derived from an EMBL/GenBank/DDBJ whole genome shotgun (WGS) entry which is preliminary data.</text>
</comment>
<dbReference type="InterPro" id="IPR036637">
    <property type="entry name" value="Phosphohistidine_dom_sf"/>
</dbReference>
<keyword evidence="11 15" id="KW-0067">ATP-binding</keyword>
<dbReference type="InterPro" id="IPR008279">
    <property type="entry name" value="PEP-util_enz_mobile_dom"/>
</dbReference>
<dbReference type="PROSITE" id="PS00370">
    <property type="entry name" value="PEP_ENZYMES_PHOS_SITE"/>
    <property type="match status" value="1"/>
</dbReference>
<comment type="similarity">
    <text evidence="4 15">Belongs to the PEP-utilizing enzyme family.</text>
</comment>
<sequence>MESFIMHFAEIRLNNIPQVGGKNASLGELYQVFKGDGINVPDGFATNAFAFWVFLDYNNLWEPLAQLMRELDRKEWSNLAEKGAAARKLMLNASLPEEVSIELLAAYRKLCGDESWPVAVRSSATAEDLPDASFAGQHESFLNIRGEDALIRTVIQCYASLYTDRAIKYREDHGFKHEKVALSVGIQRMVRSDLSASGVCFTLDPDSGFRNVVLVNGIWGLGENIVQGAVVPDEYLVFKPTHTIIRKRVGSKDKMLCFGEHGNALENIPVSVSKQKEMVLTDQEVLQLAEWAVKIESHYGLPMDIEWAKDGVNGQLYIVQARPETVHSREDSRYLSTWHLEKKSEVLAKGIAIGSKVVAGTARILSSPADAWQIKAGDIVVTNTTSPDWDPVFKKAGALVTNTGGRTSHAAIVARESGIAAVVGCKDATTAIRDGQAITVSCCEGDTGIVYEGILPFREDKKDLDTVSLPEHVLPMLIISDPAQAFRLSFYPNAGVGLLRMEFIIASFIGVHPMALVKFNELKDAGVREKIEQLTSSYPDKPAYFIDRLSQGIATIAAAFYPKQVVVRMSDFKTNEYAALLGGKQFEPVEPNPMLGFRGASRYCHDLYKDGFRLECAAIKKVRDEMGFTNVKVMIPFCRTVREGEQVLKYMAGLGLERGQNGLEVYVMIEIPANVIMGEKLAAIFDGFSIGSNDLTQLTLGIDRDATQIAELFDEKDPAVLEMIADTIRKAHEKIIPVGFCGQAASDFPEMALYLVKQGITSISYMPDALLKGIEQIHMADIAAHAV</sequence>
<evidence type="ECO:0000256" key="12">
    <source>
        <dbReference type="ARBA" id="ARBA00022842"/>
    </source>
</evidence>
<protein>
    <recommendedName>
        <fullName evidence="6 15">Phosphoenolpyruvate synthase</fullName>
        <shortName evidence="15">PEP synthase</shortName>
        <ecNumber evidence="5 15">2.7.9.2</ecNumber>
    </recommendedName>
    <alternativeName>
        <fullName evidence="13 15">Pyruvate, water dikinase</fullName>
    </alternativeName>
</protein>
<dbReference type="UniPathway" id="UPA00138"/>
<gene>
    <name evidence="19" type="ORF">DXN04_27920</name>
</gene>
<evidence type="ECO:0000256" key="14">
    <source>
        <dbReference type="ARBA" id="ARBA00047700"/>
    </source>
</evidence>
<evidence type="ECO:0000256" key="13">
    <source>
        <dbReference type="ARBA" id="ARBA00033470"/>
    </source>
</evidence>
<keyword evidence="19" id="KW-0670">Pyruvate</keyword>
<evidence type="ECO:0000256" key="11">
    <source>
        <dbReference type="ARBA" id="ARBA00022840"/>
    </source>
</evidence>
<dbReference type="Gene3D" id="3.30.470.20">
    <property type="entry name" value="ATP-grasp fold, B domain"/>
    <property type="match status" value="1"/>
</dbReference>
<dbReference type="InterPro" id="IPR040442">
    <property type="entry name" value="Pyrv_kinase-like_dom_sf"/>
</dbReference>
<dbReference type="Pfam" id="PF01326">
    <property type="entry name" value="PPDK_N"/>
    <property type="match status" value="1"/>
</dbReference>
<dbReference type="SUPFAM" id="SSF52009">
    <property type="entry name" value="Phosphohistidine domain"/>
    <property type="match status" value="1"/>
</dbReference>
<dbReference type="GO" id="GO:0008986">
    <property type="term" value="F:pyruvate, water dikinase activity"/>
    <property type="evidence" value="ECO:0007669"/>
    <property type="project" value="UniProtKB-EC"/>
</dbReference>
<keyword evidence="7 15" id="KW-0808">Transferase</keyword>
<dbReference type="InterPro" id="IPR015813">
    <property type="entry name" value="Pyrv/PenolPyrv_kinase-like_dom"/>
</dbReference>
<evidence type="ECO:0000256" key="15">
    <source>
        <dbReference type="PIRNR" id="PIRNR000854"/>
    </source>
</evidence>
<reference evidence="19 20" key="1">
    <citation type="submission" date="2018-08" db="EMBL/GenBank/DDBJ databases">
        <title>Chitinophaga sp. K20C18050901, a novel bacterium isolated from forest soil.</title>
        <authorList>
            <person name="Wang C."/>
        </authorList>
    </citation>
    <scope>NUCLEOTIDE SEQUENCE [LARGE SCALE GENOMIC DNA]</scope>
    <source>
        <strain evidence="19 20">K20C18050901</strain>
    </source>
</reference>
<dbReference type="InterPro" id="IPR013815">
    <property type="entry name" value="ATP_grasp_subdomain_1"/>
</dbReference>
<dbReference type="Pfam" id="PF00391">
    <property type="entry name" value="PEP-utilizers"/>
    <property type="match status" value="1"/>
</dbReference>
<dbReference type="InterPro" id="IPR000121">
    <property type="entry name" value="PEP_util_C"/>
</dbReference>
<evidence type="ECO:0000256" key="1">
    <source>
        <dbReference type="ARBA" id="ARBA00001946"/>
    </source>
</evidence>
<evidence type="ECO:0000256" key="2">
    <source>
        <dbReference type="ARBA" id="ARBA00002988"/>
    </source>
</evidence>
<comment type="cofactor">
    <cofactor evidence="1 15">
        <name>Mg(2+)</name>
        <dbReference type="ChEBI" id="CHEBI:18420"/>
    </cofactor>
</comment>
<evidence type="ECO:0000256" key="9">
    <source>
        <dbReference type="ARBA" id="ARBA00022741"/>
    </source>
</evidence>
<keyword evidence="8 15" id="KW-0479">Metal-binding</keyword>
<dbReference type="InterPro" id="IPR023151">
    <property type="entry name" value="PEP_util_CS"/>
</dbReference>
<dbReference type="FunFam" id="3.30.1490.20:FF:000010">
    <property type="entry name" value="Phosphoenolpyruvate synthase"/>
    <property type="match status" value="1"/>
</dbReference>
<evidence type="ECO:0000259" key="16">
    <source>
        <dbReference type="Pfam" id="PF00391"/>
    </source>
</evidence>
<evidence type="ECO:0000256" key="8">
    <source>
        <dbReference type="ARBA" id="ARBA00022723"/>
    </source>
</evidence>
<dbReference type="PROSITE" id="PS00742">
    <property type="entry name" value="PEP_ENZYMES_2"/>
    <property type="match status" value="1"/>
</dbReference>
<dbReference type="GO" id="GO:0005524">
    <property type="term" value="F:ATP binding"/>
    <property type="evidence" value="ECO:0007669"/>
    <property type="project" value="UniProtKB-KW"/>
</dbReference>
<dbReference type="EMBL" id="QTJV01000013">
    <property type="protein sequence ID" value="RFM31545.1"/>
    <property type="molecule type" value="Genomic_DNA"/>
</dbReference>
<dbReference type="FunFam" id="3.30.470.20:FF:000017">
    <property type="entry name" value="Phosphoenolpyruvate synthase"/>
    <property type="match status" value="1"/>
</dbReference>
<dbReference type="OrthoDB" id="9765468at2"/>
<keyword evidence="12 15" id="KW-0460">Magnesium</keyword>
<dbReference type="EC" id="2.7.9.2" evidence="5 15"/>